<dbReference type="InterPro" id="IPR037066">
    <property type="entry name" value="Plug_dom_sf"/>
</dbReference>
<gene>
    <name evidence="2" type="ORF">AR686_09865</name>
</gene>
<sequence>MILRQAQHDSVRILTYFDFKVANEMFKSINEMVFDFVNDNNMIGGNNILQWLQGRVPGLQINSQGPNTTATMRGGNVDIFLDEMRVDASQISMISVSDVAMIKVIRGFFSGGFGGGGNGAIAIYTKRGGITGSVPDNGQSKSLKEMKLKGYDKEEPFNNTMYENVPQTDLAKDTRSTLYWNPNLQKDDTGSAKIKFYNNEEAKEFKVIIIGFDQEDTPLYYNEILK</sequence>
<dbReference type="Proteomes" id="UP000054388">
    <property type="component" value="Unassembled WGS sequence"/>
</dbReference>
<name>A0A101CJ16_9FLAO</name>
<evidence type="ECO:0000313" key="3">
    <source>
        <dbReference type="Proteomes" id="UP000054388"/>
    </source>
</evidence>
<accession>A0A101CJ16</accession>
<dbReference type="Pfam" id="PF07715">
    <property type="entry name" value="Plug"/>
    <property type="match status" value="1"/>
</dbReference>
<dbReference type="InterPro" id="IPR012910">
    <property type="entry name" value="Plug_dom"/>
</dbReference>
<evidence type="ECO:0000313" key="2">
    <source>
        <dbReference type="EMBL" id="KUJ56844.1"/>
    </source>
</evidence>
<reference evidence="2 3" key="1">
    <citation type="submission" date="2015-10" db="EMBL/GenBank/DDBJ databases">
        <title>Genome sequence of Chryseobacterium greenlandense.</title>
        <authorList>
            <person name="Newman J."/>
            <person name="Fischer K."/>
            <person name="Miller J."/>
        </authorList>
    </citation>
    <scope>NUCLEOTIDE SEQUENCE [LARGE SCALE GENOMIC DNA]</scope>
    <source>
        <strain evidence="2 3">UMB34</strain>
    </source>
</reference>
<dbReference type="SUPFAM" id="SSF56935">
    <property type="entry name" value="Porins"/>
    <property type="match status" value="1"/>
</dbReference>
<protein>
    <recommendedName>
        <fullName evidence="1">TonB-dependent receptor plug domain-containing protein</fullName>
    </recommendedName>
</protein>
<dbReference type="EMBL" id="LMAI01000004">
    <property type="protein sequence ID" value="KUJ56844.1"/>
    <property type="molecule type" value="Genomic_DNA"/>
</dbReference>
<feature type="domain" description="TonB-dependent receptor plug" evidence="1">
    <location>
        <begin position="44"/>
        <end position="119"/>
    </location>
</feature>
<dbReference type="Gene3D" id="2.170.130.10">
    <property type="entry name" value="TonB-dependent receptor, plug domain"/>
    <property type="match status" value="1"/>
</dbReference>
<proteinExistence type="predicted"/>
<comment type="caution">
    <text evidence="2">The sequence shown here is derived from an EMBL/GenBank/DDBJ whole genome shotgun (WGS) entry which is preliminary data.</text>
</comment>
<evidence type="ECO:0000259" key="1">
    <source>
        <dbReference type="Pfam" id="PF07715"/>
    </source>
</evidence>
<organism evidence="2 3">
    <name type="scientific">Chryseobacterium aquaticum subsp. greenlandense</name>
    <dbReference type="NCBI Taxonomy" id="345663"/>
    <lineage>
        <taxon>Bacteria</taxon>
        <taxon>Pseudomonadati</taxon>
        <taxon>Bacteroidota</taxon>
        <taxon>Flavobacteriia</taxon>
        <taxon>Flavobacteriales</taxon>
        <taxon>Weeksellaceae</taxon>
        <taxon>Chryseobacterium group</taxon>
        <taxon>Chryseobacterium</taxon>
    </lineage>
</organism>
<dbReference type="AlphaFoldDB" id="A0A101CJ16"/>